<gene>
    <name evidence="1" type="ORF">LPTSP4_24840</name>
</gene>
<protein>
    <submittedName>
        <fullName evidence="1">Uncharacterized protein</fullName>
    </submittedName>
</protein>
<evidence type="ECO:0000313" key="1">
    <source>
        <dbReference type="EMBL" id="GBF50953.1"/>
    </source>
</evidence>
<accession>A0A2P2E224</accession>
<proteinExistence type="predicted"/>
<dbReference type="Proteomes" id="UP000245133">
    <property type="component" value="Unassembled WGS sequence"/>
</dbReference>
<comment type="caution">
    <text evidence="1">The sequence shown here is derived from an EMBL/GenBank/DDBJ whole genome shotgun (WGS) entry which is preliminary data.</text>
</comment>
<keyword evidence="2" id="KW-1185">Reference proteome</keyword>
<reference evidence="1 2" key="1">
    <citation type="submission" date="2018-02" db="EMBL/GenBank/DDBJ databases">
        <title>Novel Leptospira species isolated from soil and water in Japan.</title>
        <authorList>
            <person name="Nakao R."/>
            <person name="Masuzawa T."/>
        </authorList>
    </citation>
    <scope>NUCLEOTIDE SEQUENCE [LARGE SCALE GENOMIC DNA]</scope>
    <source>
        <strain evidence="1 2">YH101</strain>
    </source>
</reference>
<evidence type="ECO:0000313" key="2">
    <source>
        <dbReference type="Proteomes" id="UP000245133"/>
    </source>
</evidence>
<dbReference type="RefSeq" id="WP_108977186.1">
    <property type="nucleotide sequence ID" value="NZ_BFBB01000008.1"/>
</dbReference>
<dbReference type="AlphaFoldDB" id="A0A2P2E224"/>
<dbReference type="OrthoDB" id="334123at2"/>
<organism evidence="1 2">
    <name type="scientific">Leptospira ryugenii</name>
    <dbReference type="NCBI Taxonomy" id="1917863"/>
    <lineage>
        <taxon>Bacteria</taxon>
        <taxon>Pseudomonadati</taxon>
        <taxon>Spirochaetota</taxon>
        <taxon>Spirochaetia</taxon>
        <taxon>Leptospirales</taxon>
        <taxon>Leptospiraceae</taxon>
        <taxon>Leptospira</taxon>
    </lineage>
</organism>
<sequence length="339" mass="37852">MKQSLLFGLLFVFLSLPVYAEAGKLEKSALRLKFAGLGGIYNSDWERRNQDFNLVYARSLESNWQDQNKATGIRLGADYYAALGNPLFTHLLFGLNVADLKGSFPSSRIGTSQIETLNYKGNQQQISVTFGTVISVLPDFRVITKFVHRSIRQDLQTDTLYLFYDSVDAAITRGKEKISNRDSAGFLGLGLEYDITPNLTIYFDALLFHNVFFTSSGRYKYTKEAEGYLISNASAGISNRFDDSSGTYKISGNRFSLGTSLKLSESLRFFVSFERDVIESQISAPFGTNLVLVSIIGRSGALVSSDTARKTLTEYVMYSQKQRYEASTIQIGLSKDISF</sequence>
<dbReference type="EMBL" id="BFBB01000008">
    <property type="protein sequence ID" value="GBF50953.1"/>
    <property type="molecule type" value="Genomic_DNA"/>
</dbReference>
<name>A0A2P2E224_9LEPT</name>